<evidence type="ECO:0000313" key="3">
    <source>
        <dbReference type="EMBL" id="KPJ05603.1"/>
    </source>
</evidence>
<reference evidence="3 4" key="1">
    <citation type="journal article" date="2015" name="Nat. Commun.">
        <title>Outbred genome sequencing and CRISPR/Cas9 gene editing in butterflies.</title>
        <authorList>
            <person name="Li X."/>
            <person name="Fan D."/>
            <person name="Zhang W."/>
            <person name="Liu G."/>
            <person name="Zhang L."/>
            <person name="Zhao L."/>
            <person name="Fang X."/>
            <person name="Chen L."/>
            <person name="Dong Y."/>
            <person name="Chen Y."/>
            <person name="Ding Y."/>
            <person name="Zhao R."/>
            <person name="Feng M."/>
            <person name="Zhu Y."/>
            <person name="Feng Y."/>
            <person name="Jiang X."/>
            <person name="Zhu D."/>
            <person name="Xiang H."/>
            <person name="Feng X."/>
            <person name="Li S."/>
            <person name="Wang J."/>
            <person name="Zhang G."/>
            <person name="Kronforst M.R."/>
            <person name="Wang W."/>
        </authorList>
    </citation>
    <scope>NUCLEOTIDE SEQUENCE [LARGE SCALE GENOMIC DNA]</scope>
    <source>
        <strain evidence="3">Ya'a_city_454_Px</strain>
        <tissue evidence="3">Whole body</tissue>
    </source>
</reference>
<dbReference type="GO" id="GO:0000428">
    <property type="term" value="C:DNA-directed RNA polymerase complex"/>
    <property type="evidence" value="ECO:0007669"/>
    <property type="project" value="UniProtKB-KW"/>
</dbReference>
<evidence type="ECO:0000256" key="1">
    <source>
        <dbReference type="SAM" id="MobiDB-lite"/>
    </source>
</evidence>
<protein>
    <submittedName>
        <fullName evidence="3">DNA-directed RNA polymerase II subunit RPB1</fullName>
    </submittedName>
</protein>
<accession>A0A0N1I499</accession>
<name>A0A0N1I499_PAPXU</name>
<gene>
    <name evidence="3" type="ORF">RR46_01665</name>
</gene>
<feature type="compositionally biased region" description="Polar residues" evidence="1">
    <location>
        <begin position="184"/>
        <end position="201"/>
    </location>
</feature>
<organism evidence="3 4">
    <name type="scientific">Papilio xuthus</name>
    <name type="common">Asian swallowtail butterfly</name>
    <dbReference type="NCBI Taxonomy" id="66420"/>
    <lineage>
        <taxon>Eukaryota</taxon>
        <taxon>Metazoa</taxon>
        <taxon>Ecdysozoa</taxon>
        <taxon>Arthropoda</taxon>
        <taxon>Hexapoda</taxon>
        <taxon>Insecta</taxon>
        <taxon>Pterygota</taxon>
        <taxon>Neoptera</taxon>
        <taxon>Endopterygota</taxon>
        <taxon>Lepidoptera</taxon>
        <taxon>Glossata</taxon>
        <taxon>Ditrysia</taxon>
        <taxon>Papilionoidea</taxon>
        <taxon>Papilionidae</taxon>
        <taxon>Papilioninae</taxon>
        <taxon>Papilio</taxon>
    </lineage>
</organism>
<keyword evidence="3" id="KW-0804">Transcription</keyword>
<feature type="compositionally biased region" description="Low complexity" evidence="1">
    <location>
        <begin position="317"/>
        <end position="336"/>
    </location>
</feature>
<dbReference type="EMBL" id="KQ458665">
    <property type="protein sequence ID" value="KPJ05603.1"/>
    <property type="molecule type" value="Genomic_DNA"/>
</dbReference>
<keyword evidence="4" id="KW-1185">Reference proteome</keyword>
<evidence type="ECO:0000259" key="2">
    <source>
        <dbReference type="SMART" id="SM00735"/>
    </source>
</evidence>
<feature type="compositionally biased region" description="Low complexity" evidence="1">
    <location>
        <begin position="202"/>
        <end position="263"/>
    </location>
</feature>
<dbReference type="SMART" id="SM00735">
    <property type="entry name" value="ZM"/>
    <property type="match status" value="1"/>
</dbReference>
<dbReference type="InterPro" id="IPR006643">
    <property type="entry name" value="Zasp-like_motif"/>
</dbReference>
<evidence type="ECO:0000313" key="4">
    <source>
        <dbReference type="Proteomes" id="UP000053268"/>
    </source>
</evidence>
<sequence length="461" mass="51657">MCSISLAEITRGAARSTTLSKRKRVSAGQIISDVLASNLFSPYSQRRFKNSQCYKIHDYAISAPSFVDWKPKVAETVCRNSALYQYTRRTNDSKMATGPKIVHKQFNSPIGLYSQQNIQETLNKHLQNLDNGTVGIDFNNPGANKPANLANSAVLRMLEEEERNRKGLPSQKKVVWPPVPETNGYHQTQQQSPAFYNNAQHSPSQQAQYSPSAQPQAQPQPQSPYLSPQPQYQLQPQYQPEPQYQSQPQYQPQPQYQTQSPAYCEGKRQQSTGLSKLIPVGPGASPVAPYRQGPPSPKPYSQQNSRWAPVPAPTSPQPQYTGQPQYSPQSQYSEPQYQPPQYQPPQKQFEPPPSTITLRQQQPVHQKPPPVFPSQPATASFKGGVNMRGDQKWPPQSVKEAVAAENEARMMLAKGPACRPRKVNRDYSGFFAKHALNNNYPGYRAPPGTQHFEDHSGRSSY</sequence>
<feature type="domain" description="Zasp-like motif" evidence="2">
    <location>
        <begin position="100"/>
        <end position="125"/>
    </location>
</feature>
<feature type="region of interest" description="Disordered" evidence="1">
    <location>
        <begin position="160"/>
        <end position="397"/>
    </location>
</feature>
<dbReference type="AlphaFoldDB" id="A0A0N1I499"/>
<proteinExistence type="predicted"/>
<dbReference type="Proteomes" id="UP000053268">
    <property type="component" value="Unassembled WGS sequence"/>
</dbReference>
<feature type="region of interest" description="Disordered" evidence="1">
    <location>
        <begin position="441"/>
        <end position="461"/>
    </location>
</feature>
<keyword evidence="3" id="KW-0240">DNA-directed RNA polymerase</keyword>
<dbReference type="Pfam" id="PF15936">
    <property type="entry name" value="DUF4749"/>
    <property type="match status" value="1"/>
</dbReference>
<dbReference type="InterPro" id="IPR031847">
    <property type="entry name" value="PDLI1-4/Zasp-like_mid"/>
</dbReference>
<feature type="compositionally biased region" description="Basic and acidic residues" evidence="1">
    <location>
        <begin position="451"/>
        <end position="461"/>
    </location>
</feature>